<feature type="domain" description="CCHC-type" evidence="2">
    <location>
        <begin position="209"/>
        <end position="222"/>
    </location>
</feature>
<dbReference type="InterPro" id="IPR025836">
    <property type="entry name" value="Zn_knuckle_CX2CX4HX4C"/>
</dbReference>
<keyword evidence="1" id="KW-0479">Metal-binding</keyword>
<keyword evidence="1" id="KW-0862">Zinc</keyword>
<evidence type="ECO:0000313" key="5">
    <source>
        <dbReference type="Proteomes" id="UP000596661"/>
    </source>
</evidence>
<dbReference type="SUPFAM" id="SSF53098">
    <property type="entry name" value="Ribonuclease H-like"/>
    <property type="match status" value="1"/>
</dbReference>
<sequence length="1781" mass="200605">MDPFIDRMKSTVSLTDDEKLVVAIADDGASALNERLDLVLVVRILSPKKVWLSTLQNQMSQHWDGRFKAVISEHHSDLFLITFGCIGDKIRALDKEPWHFQGHHIVLLQPSALHSITPQQMIFSPFWVQAYRLPFLSKTQSLAKALGNLIGEFMEVYQDSCFEGWGPFLRFRVRMDITKPLLRGKMISLPNIKDEFWVEFRYERLPDYCMECGRIGHVFNKCVVHLENMDNGIESELAYRPTLKGAPLPTSSYDLLHRPLSHPHPLLYGESSNTDQSNQTLIASSVLTQITNPTASITNSPRPVVVTTHVPTAAIYNIPITGANTTRPAIDTLPVSNDSAVVHLKDVYTPDIGTSSTNHTFATYPPTTTLHHVTKCQNITMDFSSKRAGKAIATTITSHQPSSPLDDMDDFIDQENTHPNKTFKRQFDNLSLRKTLKRCRATNVQSASPSSVEASAHLQVSDSGADFAVPRSGLKGGLMLLWHDDVNVTLLSMNSNYFDCYISYNDGPRWHFSAVYGFPEAINKKHTWTLLERLADVSPLDPWLLVGDLNEIFSHSHKNSGPLRSDNHMMAFRTTLDLCALLEIPFAGPDFTWCKNRRNPQALQERLDWVFINMVWNDRFATPHVTHLGYYGSDHRAILSTINLQSTISEFKYRSRFRFEKMWIKDAECSHIISHCWNSSTANPIEVLNGNLSQCASDLRSWHRAKYGNFKQQITSAQATVTALSNTSIPSTSHYQQVQQAEAILDDLLASEEQYWKQRARIDWLQSGDQNTKFFHAKASARFSNNKIKFLTDEEGKVHTSKNEISGLVAAYFENLFQAQTEDHWALQHVLSVIPPTVTDQHNEFLGREFTAADVLEALKTMNGDGSPGIDGMSALFYQHNWHIVGDLVTRAVLYVLNEGGSPEALNKTLITLIPKTKKPKSMKDFRPISLCNVVYKLISKSLVIRFKAVLPHVISETQSAFLPNRLITDNILVAFELVHCLKHKTRGKKGFSALKLDMSKAFDRVEWSFLAAVMGKMGFSIRWITLILNCLQTTQLSFIINGAISGNVKPQRGLRQGDPLSPYLFLICSEGLSRLLQYEESIGCLKGLAVSRHSPSVSHLLFADDSLLFCEADDRSCGAIKRVLDTYHKASGQQLNTDKSVMSFSPNTSEASKQSFQNILGMPICECHESYLGLPAYSERDKKQLFNQIKERIWKLLNAWTDKIFSVGGKEVLLKAVIQSIPTYAMSCFKLPVKFCHEIESLMSNFWWGSTSDKKKIHWKQWKFLCKSKLEGGLGFRNFIHFNQALLAKQAWRLFQNPESLLFRVLKGRYFSRSDFLSAATCGVSSLTWQGFCWGRELLKKGLRLQVGNGFDIACATDPWIPGNSIFTPIYFTGAPTNTVADYITPEKEWNVSKLNADFSSADVERILSLPLSHHAHSDYWVWHATGGQYEVKSGYHVACLLADENPVSVSSPNVSWWKSFWQLKLPPKVKLFAWKAIHNALPVASELYKRKSLTSASCSLCLNAWESVGHAMFACKHARHVWKIAGFSFNNKAAVSMKIEDFLFQISECYTKSELEMIFCTMWSIWSDRNNVLHGKIPQQPSVISAKAASFLSSFQSAQQLSLHAGLAPADTPTAHRAWTPPPPNLLKLNVDAAFDDTRKRIGFGAIIRDSTGNVKAAMSHPIDGCCRPQDMEAKGLFYSLKWARQLNFKVDLVETDSLILVNALRKSTSKSSSFQDLIFDVQTQLSYLPTVCVHHVYRDGNQAAHGLAKHALVLDNVCTWLEDFPSAILSVIVKDSLF</sequence>
<dbReference type="InterPro" id="IPR000477">
    <property type="entry name" value="RT_dom"/>
</dbReference>
<dbReference type="CDD" id="cd01650">
    <property type="entry name" value="RT_nLTR_like"/>
    <property type="match status" value="1"/>
</dbReference>
<reference evidence="4" key="2">
    <citation type="submission" date="2021-03" db="UniProtKB">
        <authorList>
            <consortium name="EnsemblPlants"/>
        </authorList>
    </citation>
    <scope>IDENTIFICATION</scope>
</reference>
<keyword evidence="1" id="KW-0863">Zinc-finger</keyword>
<proteinExistence type="predicted"/>
<dbReference type="OMA" id="ENESVAH"/>
<dbReference type="GO" id="GO:0004523">
    <property type="term" value="F:RNA-DNA hybrid ribonuclease activity"/>
    <property type="evidence" value="ECO:0007669"/>
    <property type="project" value="InterPro"/>
</dbReference>
<keyword evidence="5" id="KW-1185">Reference proteome</keyword>
<dbReference type="InterPro" id="IPR025558">
    <property type="entry name" value="DUF4283"/>
</dbReference>
<dbReference type="EnsemblPlants" id="evm.model.01.2650">
    <property type="protein sequence ID" value="cds.evm.model.01.2650"/>
    <property type="gene ID" value="evm.TU.01.2650"/>
</dbReference>
<dbReference type="CDD" id="cd06222">
    <property type="entry name" value="RNase_H_like"/>
    <property type="match status" value="1"/>
</dbReference>
<dbReference type="InterPro" id="IPR036691">
    <property type="entry name" value="Endo/exonu/phosph_ase_sf"/>
</dbReference>
<dbReference type="PANTHER" id="PTHR33116">
    <property type="entry name" value="REVERSE TRANSCRIPTASE ZINC-BINDING DOMAIN-CONTAINING PROTEIN-RELATED-RELATED"/>
    <property type="match status" value="1"/>
</dbReference>
<dbReference type="GO" id="GO:0008270">
    <property type="term" value="F:zinc ion binding"/>
    <property type="evidence" value="ECO:0007669"/>
    <property type="project" value="UniProtKB-KW"/>
</dbReference>
<dbReference type="InterPro" id="IPR036397">
    <property type="entry name" value="RNaseH_sf"/>
</dbReference>
<dbReference type="SUPFAM" id="SSF56219">
    <property type="entry name" value="DNase I-like"/>
    <property type="match status" value="1"/>
</dbReference>
<reference evidence="4" key="1">
    <citation type="submission" date="2018-11" db="EMBL/GenBank/DDBJ databases">
        <authorList>
            <person name="Grassa J C."/>
        </authorList>
    </citation>
    <scope>NUCLEOTIDE SEQUENCE [LARGE SCALE GENOMIC DNA]</scope>
</reference>
<dbReference type="PROSITE" id="PS50878">
    <property type="entry name" value="RT_POL"/>
    <property type="match status" value="1"/>
</dbReference>
<dbReference type="SUPFAM" id="SSF56672">
    <property type="entry name" value="DNA/RNA polymerases"/>
    <property type="match status" value="1"/>
</dbReference>
<evidence type="ECO:0008006" key="6">
    <source>
        <dbReference type="Google" id="ProtNLM"/>
    </source>
</evidence>
<name>A0A803NM27_CANSA</name>
<dbReference type="Gramene" id="evm.model.01.2650">
    <property type="protein sequence ID" value="cds.evm.model.01.2650"/>
    <property type="gene ID" value="evm.TU.01.2650"/>
</dbReference>
<dbReference type="InterPro" id="IPR026960">
    <property type="entry name" value="RVT-Znf"/>
</dbReference>
<dbReference type="InterPro" id="IPR001878">
    <property type="entry name" value="Znf_CCHC"/>
</dbReference>
<dbReference type="Pfam" id="PF14111">
    <property type="entry name" value="DUF4283"/>
    <property type="match status" value="1"/>
</dbReference>
<evidence type="ECO:0000259" key="2">
    <source>
        <dbReference type="PROSITE" id="PS50158"/>
    </source>
</evidence>
<dbReference type="Gene3D" id="3.30.420.10">
    <property type="entry name" value="Ribonuclease H-like superfamily/Ribonuclease H"/>
    <property type="match status" value="1"/>
</dbReference>
<dbReference type="Pfam" id="PF13966">
    <property type="entry name" value="zf-RVT"/>
    <property type="match status" value="1"/>
</dbReference>
<feature type="domain" description="Reverse transcriptase" evidence="3">
    <location>
        <begin position="895"/>
        <end position="1165"/>
    </location>
</feature>
<dbReference type="Proteomes" id="UP000596661">
    <property type="component" value="Chromosome 1"/>
</dbReference>
<dbReference type="Pfam" id="PF00078">
    <property type="entry name" value="RVT_1"/>
    <property type="match status" value="1"/>
</dbReference>
<organism evidence="4 5">
    <name type="scientific">Cannabis sativa</name>
    <name type="common">Hemp</name>
    <name type="synonym">Marijuana</name>
    <dbReference type="NCBI Taxonomy" id="3483"/>
    <lineage>
        <taxon>Eukaryota</taxon>
        <taxon>Viridiplantae</taxon>
        <taxon>Streptophyta</taxon>
        <taxon>Embryophyta</taxon>
        <taxon>Tracheophyta</taxon>
        <taxon>Spermatophyta</taxon>
        <taxon>Magnoliopsida</taxon>
        <taxon>eudicotyledons</taxon>
        <taxon>Gunneridae</taxon>
        <taxon>Pentapetalae</taxon>
        <taxon>rosids</taxon>
        <taxon>fabids</taxon>
        <taxon>Rosales</taxon>
        <taxon>Cannabaceae</taxon>
        <taxon>Cannabis</taxon>
    </lineage>
</organism>
<dbReference type="GO" id="GO:0003676">
    <property type="term" value="F:nucleic acid binding"/>
    <property type="evidence" value="ECO:0007669"/>
    <property type="project" value="InterPro"/>
</dbReference>
<dbReference type="InterPro" id="IPR012337">
    <property type="entry name" value="RNaseH-like_sf"/>
</dbReference>
<dbReference type="PANTHER" id="PTHR33116:SF86">
    <property type="entry name" value="REVERSE TRANSCRIPTASE DOMAIN-CONTAINING PROTEIN"/>
    <property type="match status" value="1"/>
</dbReference>
<dbReference type="EMBL" id="UZAU01000078">
    <property type="status" value="NOT_ANNOTATED_CDS"/>
    <property type="molecule type" value="Genomic_DNA"/>
</dbReference>
<dbReference type="Pfam" id="PF14392">
    <property type="entry name" value="zf-CCHC_4"/>
    <property type="match status" value="1"/>
</dbReference>
<dbReference type="InterPro" id="IPR002156">
    <property type="entry name" value="RNaseH_domain"/>
</dbReference>
<evidence type="ECO:0000256" key="1">
    <source>
        <dbReference type="PROSITE-ProRule" id="PRU00047"/>
    </source>
</evidence>
<protein>
    <recommendedName>
        <fullName evidence="6">Reverse transcriptase domain-containing protein</fullName>
    </recommendedName>
</protein>
<dbReference type="InterPro" id="IPR044730">
    <property type="entry name" value="RNase_H-like_dom_plant"/>
</dbReference>
<evidence type="ECO:0000313" key="4">
    <source>
        <dbReference type="EnsemblPlants" id="cds.evm.model.01.2650"/>
    </source>
</evidence>
<dbReference type="InterPro" id="IPR043502">
    <property type="entry name" value="DNA/RNA_pol_sf"/>
</dbReference>
<accession>A0A803NM27</accession>
<evidence type="ECO:0000259" key="3">
    <source>
        <dbReference type="PROSITE" id="PS50878"/>
    </source>
</evidence>
<dbReference type="Gene3D" id="3.60.10.10">
    <property type="entry name" value="Endonuclease/exonuclease/phosphatase"/>
    <property type="match status" value="1"/>
</dbReference>
<dbReference type="Pfam" id="PF13456">
    <property type="entry name" value="RVT_3"/>
    <property type="match status" value="1"/>
</dbReference>
<dbReference type="PROSITE" id="PS50158">
    <property type="entry name" value="ZF_CCHC"/>
    <property type="match status" value="1"/>
</dbReference>